<dbReference type="GO" id="GO:0016042">
    <property type="term" value="P:lipid catabolic process"/>
    <property type="evidence" value="ECO:0007669"/>
    <property type="project" value="UniProtKB-KW"/>
</dbReference>
<keyword evidence="4" id="KW-0443">Lipid metabolism</keyword>
<protein>
    <recommendedName>
        <fullName evidence="1">1-alkyl-2-acetylglycerophosphocholine esterase</fullName>
        <ecNumber evidence="1">3.1.1.47</ecNumber>
    </recommendedName>
</protein>
<dbReference type="PANTHER" id="PTHR10272">
    <property type="entry name" value="PLATELET-ACTIVATING FACTOR ACETYLHYDROLASE"/>
    <property type="match status" value="1"/>
</dbReference>
<feature type="signal peptide" evidence="5">
    <location>
        <begin position="1"/>
        <end position="18"/>
    </location>
</feature>
<dbReference type="SUPFAM" id="SSF53474">
    <property type="entry name" value="alpha/beta-Hydrolases"/>
    <property type="match status" value="1"/>
</dbReference>
<evidence type="ECO:0000256" key="3">
    <source>
        <dbReference type="ARBA" id="ARBA00022963"/>
    </source>
</evidence>
<dbReference type="STRING" id="1182545.A0A072NVW9"/>
<dbReference type="Gene3D" id="3.40.50.1820">
    <property type="entry name" value="alpha/beta hydrolase"/>
    <property type="match status" value="1"/>
</dbReference>
<feature type="chain" id="PRO_5001681087" description="1-alkyl-2-acetylglycerophosphocholine esterase" evidence="5">
    <location>
        <begin position="19"/>
        <end position="392"/>
    </location>
</feature>
<dbReference type="Proteomes" id="UP000027920">
    <property type="component" value="Unassembled WGS sequence"/>
</dbReference>
<dbReference type="EMBL" id="AMGV01000021">
    <property type="protein sequence ID" value="KEF51736.1"/>
    <property type="molecule type" value="Genomic_DNA"/>
</dbReference>
<keyword evidence="3" id="KW-0442">Lipid degradation</keyword>
<keyword evidence="7" id="KW-1185">Reference proteome</keyword>
<dbReference type="PANTHER" id="PTHR10272:SF14">
    <property type="entry name" value="PAF ACETYLHYDROLASE FAMILY PROTEIN"/>
    <property type="match status" value="1"/>
</dbReference>
<evidence type="ECO:0000313" key="6">
    <source>
        <dbReference type="EMBL" id="KEF51736.1"/>
    </source>
</evidence>
<dbReference type="InterPro" id="IPR029058">
    <property type="entry name" value="AB_hydrolase_fold"/>
</dbReference>
<dbReference type="VEuPathDB" id="FungiDB:A1O9_12073"/>
<dbReference type="AlphaFoldDB" id="A0A072NVW9"/>
<dbReference type="GO" id="GO:0003847">
    <property type="term" value="F:1-alkyl-2-acetylglycerophosphocholine esterase activity"/>
    <property type="evidence" value="ECO:0007669"/>
    <property type="project" value="UniProtKB-EC"/>
</dbReference>
<accession>A0A072NVW9</accession>
<dbReference type="OrthoDB" id="4121132at2759"/>
<dbReference type="GeneID" id="25286968"/>
<reference evidence="6 7" key="1">
    <citation type="submission" date="2013-03" db="EMBL/GenBank/DDBJ databases">
        <title>The Genome Sequence of Exophiala aquamarina CBS 119918.</title>
        <authorList>
            <consortium name="The Broad Institute Genomics Platform"/>
            <person name="Cuomo C."/>
            <person name="de Hoog S."/>
            <person name="Gorbushina A."/>
            <person name="Walker B."/>
            <person name="Young S.K."/>
            <person name="Zeng Q."/>
            <person name="Gargeya S."/>
            <person name="Fitzgerald M."/>
            <person name="Haas B."/>
            <person name="Abouelleil A."/>
            <person name="Allen A.W."/>
            <person name="Alvarado L."/>
            <person name="Arachchi H.M."/>
            <person name="Berlin A.M."/>
            <person name="Chapman S.B."/>
            <person name="Gainer-Dewar J."/>
            <person name="Goldberg J."/>
            <person name="Griggs A."/>
            <person name="Gujja S."/>
            <person name="Hansen M."/>
            <person name="Howarth C."/>
            <person name="Imamovic A."/>
            <person name="Ireland A."/>
            <person name="Larimer J."/>
            <person name="McCowan C."/>
            <person name="Murphy C."/>
            <person name="Pearson M."/>
            <person name="Poon T.W."/>
            <person name="Priest M."/>
            <person name="Roberts A."/>
            <person name="Saif S."/>
            <person name="Shea T."/>
            <person name="Sisk P."/>
            <person name="Sykes S."/>
            <person name="Wortman J."/>
            <person name="Nusbaum C."/>
            <person name="Birren B."/>
        </authorList>
    </citation>
    <scope>NUCLEOTIDE SEQUENCE [LARGE SCALE GENOMIC DNA]</scope>
    <source>
        <strain evidence="6 7">CBS 119918</strain>
    </source>
</reference>
<dbReference type="EC" id="3.1.1.47" evidence="1"/>
<evidence type="ECO:0000256" key="4">
    <source>
        <dbReference type="ARBA" id="ARBA00023098"/>
    </source>
</evidence>
<organism evidence="6 7">
    <name type="scientific">Exophiala aquamarina CBS 119918</name>
    <dbReference type="NCBI Taxonomy" id="1182545"/>
    <lineage>
        <taxon>Eukaryota</taxon>
        <taxon>Fungi</taxon>
        <taxon>Dikarya</taxon>
        <taxon>Ascomycota</taxon>
        <taxon>Pezizomycotina</taxon>
        <taxon>Eurotiomycetes</taxon>
        <taxon>Chaetothyriomycetidae</taxon>
        <taxon>Chaetothyriales</taxon>
        <taxon>Herpotrichiellaceae</taxon>
        <taxon>Exophiala</taxon>
    </lineage>
</organism>
<dbReference type="RefSeq" id="XP_013254326.1">
    <property type="nucleotide sequence ID" value="XM_013398872.1"/>
</dbReference>
<dbReference type="Pfam" id="PF03403">
    <property type="entry name" value="PAF-AH_p_II"/>
    <property type="match status" value="2"/>
</dbReference>
<comment type="caution">
    <text evidence="6">The sequence shown here is derived from an EMBL/GenBank/DDBJ whole genome shotgun (WGS) entry which is preliminary data.</text>
</comment>
<keyword evidence="2" id="KW-0378">Hydrolase</keyword>
<dbReference type="HOGENOM" id="CLU_026278_0_0_1"/>
<proteinExistence type="predicted"/>
<evidence type="ECO:0000256" key="2">
    <source>
        <dbReference type="ARBA" id="ARBA00022801"/>
    </source>
</evidence>
<evidence type="ECO:0000256" key="1">
    <source>
        <dbReference type="ARBA" id="ARBA00013201"/>
    </source>
</evidence>
<gene>
    <name evidence="6" type="ORF">A1O9_12073</name>
</gene>
<evidence type="ECO:0000313" key="7">
    <source>
        <dbReference type="Proteomes" id="UP000027920"/>
    </source>
</evidence>
<evidence type="ECO:0000256" key="5">
    <source>
        <dbReference type="SAM" id="SignalP"/>
    </source>
</evidence>
<keyword evidence="5" id="KW-0732">Signal</keyword>
<sequence>MIGMALFFMSSLLARAMCHSTVLPPPPGPTNVHMTHFPVVDAHRADPLAPCCNQPRRLMLTLFQPAECSQTEDFLYMPPATAAVADAYFRGLGVFPNDSETFSHLHLRACPQSPENVDFPLLLFSHGYGLSRFDWSNLLQWIASAGFNVVSIDHTYDANIVEFPDGSVIKGLNLTTLDQVLPMVQLLLQNRVADISTVLDFLSNATNTEGLGIPTLQTARIGVFGHSLGGATAADTALVDSRMVAGLALDGGIFANATQHPVQLPFVLIQREGHNQSADAALGELSSNVTQLWTQLKGSKLQLEIFGTVHDSFSDLPIVADSIGLDVNTLPYAKYFVGTIDGLRLLNIERSYIKGFFEETLEAKQVDLLHGPSSEFPEVHYVNISTAAQANA</sequence>
<name>A0A072NVW9_9EURO</name>